<sequence length="162" mass="18441">MPRRKSGRISSNHCRAYHGDMKELQVIWAMLKRTGMQRFLAGFALFYILFCFLIQITDPAVQSFGDALWFGLNVITTIGLGDYTVTTPLARILVVLLGLGGVLMFAFIPGVMTSYYLERVENKKDETLNQFYDQLVRAPELTDREKKAIAEKTRAIRKKVGK</sequence>
<dbReference type="Gene3D" id="1.10.287.70">
    <property type="match status" value="1"/>
</dbReference>
<dbReference type="KEGG" id="fro:AALO17_25120"/>
<reference evidence="3 4" key="1">
    <citation type="journal article" date="2016" name="Gut Pathog.">
        <title>Whole genome sequencing of "Faecalibaculum rodentium" ALO17, isolated from C57BL/6J laboratory mouse feces.</title>
        <authorList>
            <person name="Lim S."/>
            <person name="Chang D.H."/>
            <person name="Ahn S."/>
            <person name="Kim B.C."/>
        </authorList>
    </citation>
    <scope>NUCLEOTIDE SEQUENCE [LARGE SCALE GENOMIC DNA]</scope>
    <source>
        <strain evidence="3 4">Alo17</strain>
    </source>
</reference>
<evidence type="ECO:0000313" key="4">
    <source>
        <dbReference type="Proteomes" id="UP000069771"/>
    </source>
</evidence>
<organism evidence="3 4">
    <name type="scientific">Faecalibaculum rodentium</name>
    <dbReference type="NCBI Taxonomy" id="1702221"/>
    <lineage>
        <taxon>Bacteria</taxon>
        <taxon>Bacillati</taxon>
        <taxon>Bacillota</taxon>
        <taxon>Erysipelotrichia</taxon>
        <taxon>Erysipelotrichales</taxon>
        <taxon>Erysipelotrichaceae</taxon>
        <taxon>Faecalibaculum</taxon>
    </lineage>
</organism>
<dbReference type="AlphaFoldDB" id="A0A140DYB9"/>
<name>A0A140DYB9_9FIRM</name>
<gene>
    <name evidence="3" type="ORF">AALO17_25120</name>
</gene>
<dbReference type="SUPFAM" id="SSF81324">
    <property type="entry name" value="Voltage-gated potassium channels"/>
    <property type="match status" value="1"/>
</dbReference>
<feature type="transmembrane region" description="Helical" evidence="1">
    <location>
        <begin position="92"/>
        <end position="117"/>
    </location>
</feature>
<dbReference type="EMBL" id="CP011391">
    <property type="protein sequence ID" value="AMK55646.1"/>
    <property type="molecule type" value="Genomic_DNA"/>
</dbReference>
<evidence type="ECO:0000256" key="1">
    <source>
        <dbReference type="SAM" id="Phobius"/>
    </source>
</evidence>
<protein>
    <recommendedName>
        <fullName evidence="2">Potassium channel domain-containing protein</fullName>
    </recommendedName>
</protein>
<evidence type="ECO:0000259" key="2">
    <source>
        <dbReference type="Pfam" id="PF07885"/>
    </source>
</evidence>
<feature type="domain" description="Potassium channel" evidence="2">
    <location>
        <begin position="44"/>
        <end position="115"/>
    </location>
</feature>
<keyword evidence="1" id="KW-0812">Transmembrane</keyword>
<dbReference type="Pfam" id="PF07885">
    <property type="entry name" value="Ion_trans_2"/>
    <property type="match status" value="1"/>
</dbReference>
<dbReference type="Proteomes" id="UP000069771">
    <property type="component" value="Chromosome"/>
</dbReference>
<dbReference type="STRING" id="1702221.AALO17_25120"/>
<evidence type="ECO:0000313" key="3">
    <source>
        <dbReference type="EMBL" id="AMK55646.1"/>
    </source>
</evidence>
<keyword evidence="1" id="KW-0472">Membrane</keyword>
<dbReference type="InterPro" id="IPR013099">
    <property type="entry name" value="K_chnl_dom"/>
</dbReference>
<accession>A0A140DYB9</accession>
<keyword evidence="4" id="KW-1185">Reference proteome</keyword>
<proteinExistence type="predicted"/>
<keyword evidence="1" id="KW-1133">Transmembrane helix</keyword>
<feature type="transmembrane region" description="Helical" evidence="1">
    <location>
        <begin position="39"/>
        <end position="56"/>
    </location>
</feature>